<accession>A0A6G6Y5U1</accession>
<name>A0A6G6Y5U1_9SPHN</name>
<evidence type="ECO:0000313" key="1">
    <source>
        <dbReference type="EMBL" id="QIG79946.1"/>
    </source>
</evidence>
<dbReference type="Proteomes" id="UP000501568">
    <property type="component" value="Chromosome"/>
</dbReference>
<sequence length="91" mass="10548">MEEDLFKSAREYLIEEREQDFNTLIVGIERFAQNIMREGTDVPAVICALLYVARHLHRKHEDVVGEDFFERCVEDILNGGTGLHNHTPFSD</sequence>
<dbReference type="AlphaFoldDB" id="A0A6G6Y5U1"/>
<protein>
    <submittedName>
        <fullName evidence="1">Uncharacterized protein</fullName>
    </submittedName>
</protein>
<keyword evidence="2" id="KW-1185">Reference proteome</keyword>
<dbReference type="EMBL" id="CP049109">
    <property type="protein sequence ID" value="QIG79946.1"/>
    <property type="molecule type" value="Genomic_DNA"/>
</dbReference>
<reference evidence="1 2" key="1">
    <citation type="submission" date="2020-02" db="EMBL/GenBank/DDBJ databases">
        <authorList>
            <person name="Zheng R.K."/>
            <person name="Sun C.M."/>
        </authorList>
    </citation>
    <scope>NUCLEOTIDE SEQUENCE [LARGE SCALE GENOMIC DNA]</scope>
    <source>
        <strain evidence="2">zrk23</strain>
    </source>
</reference>
<organism evidence="1 2">
    <name type="scientific">Stakelama tenebrarum</name>
    <dbReference type="NCBI Taxonomy" id="2711215"/>
    <lineage>
        <taxon>Bacteria</taxon>
        <taxon>Pseudomonadati</taxon>
        <taxon>Pseudomonadota</taxon>
        <taxon>Alphaproteobacteria</taxon>
        <taxon>Sphingomonadales</taxon>
        <taxon>Sphingomonadaceae</taxon>
        <taxon>Stakelama</taxon>
    </lineage>
</organism>
<evidence type="ECO:0000313" key="2">
    <source>
        <dbReference type="Proteomes" id="UP000501568"/>
    </source>
</evidence>
<gene>
    <name evidence="1" type="ORF">G5C33_09260</name>
</gene>
<dbReference type="RefSeq" id="WP_165326949.1">
    <property type="nucleotide sequence ID" value="NZ_CP049109.1"/>
</dbReference>
<dbReference type="KEGG" id="spzr:G5C33_09260"/>
<proteinExistence type="predicted"/>